<evidence type="ECO:0000256" key="6">
    <source>
        <dbReference type="ARBA" id="ARBA00022694"/>
    </source>
</evidence>
<dbReference type="GO" id="GO:0000049">
    <property type="term" value="F:tRNA binding"/>
    <property type="evidence" value="ECO:0007669"/>
    <property type="project" value="TreeGrafter"/>
</dbReference>
<keyword evidence="5" id="KW-0808">Transferase</keyword>
<evidence type="ECO:0000256" key="11">
    <source>
        <dbReference type="ARBA" id="ARBA00048366"/>
    </source>
</evidence>
<proteinExistence type="inferred from homology"/>
<dbReference type="GO" id="GO:0008033">
    <property type="term" value="P:tRNA processing"/>
    <property type="evidence" value="ECO:0007669"/>
    <property type="project" value="UniProtKB-KW"/>
</dbReference>
<evidence type="ECO:0000256" key="3">
    <source>
        <dbReference type="ARBA" id="ARBA00012584"/>
    </source>
</evidence>
<dbReference type="EMBL" id="SNWM01000003">
    <property type="protein sequence ID" value="TDO22007.1"/>
    <property type="molecule type" value="Genomic_DNA"/>
</dbReference>
<keyword evidence="14" id="KW-1185">Reference proteome</keyword>
<dbReference type="GO" id="GO:0061710">
    <property type="term" value="F:L-threonylcarbamoyladenylate synthase"/>
    <property type="evidence" value="ECO:0007669"/>
    <property type="project" value="UniProtKB-EC"/>
</dbReference>
<evidence type="ECO:0000256" key="1">
    <source>
        <dbReference type="ARBA" id="ARBA00004496"/>
    </source>
</evidence>
<keyword evidence="8" id="KW-0547">Nucleotide-binding</keyword>
<gene>
    <name evidence="13" type="ORF">CLV32_3121</name>
</gene>
<dbReference type="Proteomes" id="UP000295499">
    <property type="component" value="Unassembled WGS sequence"/>
</dbReference>
<evidence type="ECO:0000256" key="4">
    <source>
        <dbReference type="ARBA" id="ARBA00022490"/>
    </source>
</evidence>
<dbReference type="NCBIfam" id="TIGR00057">
    <property type="entry name" value="L-threonylcarbamoyladenylate synthase"/>
    <property type="match status" value="1"/>
</dbReference>
<dbReference type="GO" id="GO:0005737">
    <property type="term" value="C:cytoplasm"/>
    <property type="evidence" value="ECO:0007669"/>
    <property type="project" value="UniProtKB-SubCell"/>
</dbReference>
<comment type="caution">
    <text evidence="13">The sequence shown here is derived from an EMBL/GenBank/DDBJ whole genome shotgun (WGS) entry which is preliminary data.</text>
</comment>
<dbReference type="GO" id="GO:0003725">
    <property type="term" value="F:double-stranded RNA binding"/>
    <property type="evidence" value="ECO:0007669"/>
    <property type="project" value="InterPro"/>
</dbReference>
<dbReference type="InterPro" id="IPR006070">
    <property type="entry name" value="Sua5-like_dom"/>
</dbReference>
<dbReference type="SUPFAM" id="SSF55821">
    <property type="entry name" value="YrdC/RibB"/>
    <property type="match status" value="1"/>
</dbReference>
<keyword evidence="7" id="KW-0548">Nucleotidyltransferase</keyword>
<keyword evidence="6" id="KW-0819">tRNA processing</keyword>
<sequence>MFKKDLESALSVLKNGGVILYPTDTVWGLGCDPANPEAVERINTIKQRTADKSFIILLDTDSKIQSYVNDVPEVAYDLIEFAEHPLTVVFSNAKNLAPNVINPDGSVGIRVVRHEFCKQLIQRFRKPLVSTSANISGRPTPESFADIDQEIIDLADYVVEAEQFEVTKNKPSTIIKIGPGGEFSFIRK</sequence>
<protein>
    <recommendedName>
        <fullName evidence="10">L-threonylcarbamoyladenylate synthase</fullName>
        <ecNumber evidence="3">2.7.7.87</ecNumber>
    </recommendedName>
    <alternativeName>
        <fullName evidence="10">L-threonylcarbamoyladenylate synthase</fullName>
    </alternativeName>
</protein>
<dbReference type="PROSITE" id="PS51163">
    <property type="entry name" value="YRDC"/>
    <property type="match status" value="1"/>
</dbReference>
<evidence type="ECO:0000256" key="7">
    <source>
        <dbReference type="ARBA" id="ARBA00022695"/>
    </source>
</evidence>
<dbReference type="AlphaFoldDB" id="A0A4R6IJ42"/>
<evidence type="ECO:0000256" key="5">
    <source>
        <dbReference type="ARBA" id="ARBA00022679"/>
    </source>
</evidence>
<dbReference type="PANTHER" id="PTHR17490:SF16">
    <property type="entry name" value="THREONYLCARBAMOYL-AMP SYNTHASE"/>
    <property type="match status" value="1"/>
</dbReference>
<dbReference type="Pfam" id="PF01300">
    <property type="entry name" value="Sua5_yciO_yrdC"/>
    <property type="match status" value="1"/>
</dbReference>
<evidence type="ECO:0000256" key="2">
    <source>
        <dbReference type="ARBA" id="ARBA00007663"/>
    </source>
</evidence>
<dbReference type="Gene3D" id="3.90.870.10">
    <property type="entry name" value="DHBP synthase"/>
    <property type="match status" value="1"/>
</dbReference>
<evidence type="ECO:0000313" key="13">
    <source>
        <dbReference type="EMBL" id="TDO22007.1"/>
    </source>
</evidence>
<dbReference type="RefSeq" id="WP_208111016.1">
    <property type="nucleotide sequence ID" value="NZ_SNWM01000003.1"/>
</dbReference>
<dbReference type="EC" id="2.7.7.87" evidence="3"/>
<dbReference type="InterPro" id="IPR050156">
    <property type="entry name" value="TC-AMP_synthase_SUA5"/>
</dbReference>
<evidence type="ECO:0000256" key="10">
    <source>
        <dbReference type="ARBA" id="ARBA00029774"/>
    </source>
</evidence>
<keyword evidence="9" id="KW-0067">ATP-binding</keyword>
<evidence type="ECO:0000256" key="8">
    <source>
        <dbReference type="ARBA" id="ARBA00022741"/>
    </source>
</evidence>
<accession>A0A4R6IJ42</accession>
<name>A0A4R6IJ42_9SPHI</name>
<feature type="domain" description="YrdC-like" evidence="12">
    <location>
        <begin position="3"/>
        <end position="188"/>
    </location>
</feature>
<evidence type="ECO:0000256" key="9">
    <source>
        <dbReference type="ARBA" id="ARBA00022840"/>
    </source>
</evidence>
<reference evidence="13 14" key="1">
    <citation type="submission" date="2019-03" db="EMBL/GenBank/DDBJ databases">
        <title>Genomic Encyclopedia of Archaeal and Bacterial Type Strains, Phase II (KMG-II): from individual species to whole genera.</title>
        <authorList>
            <person name="Goeker M."/>
        </authorList>
    </citation>
    <scope>NUCLEOTIDE SEQUENCE [LARGE SCALE GENOMIC DNA]</scope>
    <source>
        <strain evidence="13 14">DSM 19034</strain>
    </source>
</reference>
<comment type="catalytic activity">
    <reaction evidence="11">
        <text>L-threonine + hydrogencarbonate + ATP = L-threonylcarbamoyladenylate + diphosphate + H2O</text>
        <dbReference type="Rhea" id="RHEA:36407"/>
        <dbReference type="ChEBI" id="CHEBI:15377"/>
        <dbReference type="ChEBI" id="CHEBI:17544"/>
        <dbReference type="ChEBI" id="CHEBI:30616"/>
        <dbReference type="ChEBI" id="CHEBI:33019"/>
        <dbReference type="ChEBI" id="CHEBI:57926"/>
        <dbReference type="ChEBI" id="CHEBI:73682"/>
        <dbReference type="EC" id="2.7.7.87"/>
    </reaction>
</comment>
<organism evidence="13 14">
    <name type="scientific">Pedobacter duraquae</name>
    <dbReference type="NCBI Taxonomy" id="425511"/>
    <lineage>
        <taxon>Bacteria</taxon>
        <taxon>Pseudomonadati</taxon>
        <taxon>Bacteroidota</taxon>
        <taxon>Sphingobacteriia</taxon>
        <taxon>Sphingobacteriales</taxon>
        <taxon>Sphingobacteriaceae</taxon>
        <taxon>Pedobacter</taxon>
    </lineage>
</organism>
<comment type="subcellular location">
    <subcellularLocation>
        <location evidence="1">Cytoplasm</location>
    </subcellularLocation>
</comment>
<comment type="similarity">
    <text evidence="2">Belongs to the SUA5 family.</text>
</comment>
<dbReference type="GO" id="GO:0006450">
    <property type="term" value="P:regulation of translational fidelity"/>
    <property type="evidence" value="ECO:0007669"/>
    <property type="project" value="TreeGrafter"/>
</dbReference>
<dbReference type="GO" id="GO:0005524">
    <property type="term" value="F:ATP binding"/>
    <property type="evidence" value="ECO:0007669"/>
    <property type="project" value="UniProtKB-KW"/>
</dbReference>
<evidence type="ECO:0000259" key="12">
    <source>
        <dbReference type="PROSITE" id="PS51163"/>
    </source>
</evidence>
<dbReference type="InterPro" id="IPR017945">
    <property type="entry name" value="DHBP_synth_RibB-like_a/b_dom"/>
</dbReference>
<dbReference type="PANTHER" id="PTHR17490">
    <property type="entry name" value="SUA5"/>
    <property type="match status" value="1"/>
</dbReference>
<evidence type="ECO:0000313" key="14">
    <source>
        <dbReference type="Proteomes" id="UP000295499"/>
    </source>
</evidence>
<keyword evidence="4" id="KW-0963">Cytoplasm</keyword>